<name>A0A941W288_9BACT</name>
<evidence type="ECO:0000313" key="1">
    <source>
        <dbReference type="EMBL" id="MBS1258003.1"/>
    </source>
</evidence>
<dbReference type="Gene3D" id="1.10.10.1150">
    <property type="entry name" value="Coenzyme PQQ synthesis protein D (PqqD)"/>
    <property type="match status" value="1"/>
</dbReference>
<dbReference type="InterPro" id="IPR008792">
    <property type="entry name" value="PQQD"/>
</dbReference>
<comment type="caution">
    <text evidence="1">The sequence shown here is derived from an EMBL/GenBank/DDBJ whole genome shotgun (WGS) entry which is preliminary data.</text>
</comment>
<dbReference type="EMBL" id="JAANXD010000043">
    <property type="protein sequence ID" value="MBS1258003.1"/>
    <property type="molecule type" value="Genomic_DNA"/>
</dbReference>
<dbReference type="InterPro" id="IPR041881">
    <property type="entry name" value="PqqD_sf"/>
</dbReference>
<sequence>MGKKRCSFVKKGKRNCRNLAIEGFTFCEAHISEVDSLIKYRVPDHIVLEPSDNDQGFIFDSNLGHIYFLNSTGLYIYSMMRENKPITVIVKAVARRYGTGSSKFLSDFRNFYDNLMEMGLIVPNEDD</sequence>
<gene>
    <name evidence="1" type="ORF">MAG551_01056</name>
</gene>
<dbReference type="Proteomes" id="UP000722750">
    <property type="component" value="Unassembled WGS sequence"/>
</dbReference>
<proteinExistence type="predicted"/>
<reference evidence="1" key="1">
    <citation type="journal article" date="2021" name="ISME J.">
        <title>Fine-scale metabolic discontinuity in a stratified prokaryote microbiome of a Red Sea deep halocline.</title>
        <authorList>
            <person name="Michoud G."/>
            <person name="Ngugi D.K."/>
            <person name="Barozzi A."/>
            <person name="Merlino G."/>
            <person name="Calleja M.L."/>
            <person name="Delgado-Huertas A."/>
            <person name="Moran X.A.G."/>
            <person name="Daffonchio D."/>
        </authorList>
    </citation>
    <scope>NUCLEOTIDE SEQUENCE</scope>
    <source>
        <strain evidence="1">SuakinDeep_MAG55_1</strain>
    </source>
</reference>
<organism evidence="1 2">
    <name type="scientific">Candidatus Scalindua arabica</name>
    <dbReference type="NCBI Taxonomy" id="1127984"/>
    <lineage>
        <taxon>Bacteria</taxon>
        <taxon>Pseudomonadati</taxon>
        <taxon>Planctomycetota</taxon>
        <taxon>Candidatus Brocadiia</taxon>
        <taxon>Candidatus Brocadiales</taxon>
        <taxon>Candidatus Scalinduaceae</taxon>
        <taxon>Candidatus Scalindua</taxon>
    </lineage>
</organism>
<evidence type="ECO:0008006" key="3">
    <source>
        <dbReference type="Google" id="ProtNLM"/>
    </source>
</evidence>
<dbReference type="Pfam" id="PF05402">
    <property type="entry name" value="PqqD"/>
    <property type="match status" value="1"/>
</dbReference>
<protein>
    <recommendedName>
        <fullName evidence="3">PqqD family protein</fullName>
    </recommendedName>
</protein>
<evidence type="ECO:0000313" key="2">
    <source>
        <dbReference type="Proteomes" id="UP000722750"/>
    </source>
</evidence>
<dbReference type="AlphaFoldDB" id="A0A941W288"/>
<accession>A0A941W288</accession>